<comment type="caution">
    <text evidence="1">The sequence shown here is derived from an EMBL/GenBank/DDBJ whole genome shotgun (WGS) entry which is preliminary data.</text>
</comment>
<dbReference type="EMBL" id="CALSDN010000002">
    <property type="protein sequence ID" value="CAH6719113.1"/>
    <property type="molecule type" value="Genomic_DNA"/>
</dbReference>
<accession>A0ACA9Y3A3</accession>
<evidence type="ECO:0000313" key="1">
    <source>
        <dbReference type="EMBL" id="CAH6719113.1"/>
    </source>
</evidence>
<evidence type="ECO:0000313" key="2">
    <source>
        <dbReference type="Proteomes" id="UP001152531"/>
    </source>
</evidence>
<dbReference type="Proteomes" id="UP001152531">
    <property type="component" value="Unassembled WGS sequence"/>
</dbReference>
<proteinExistence type="predicted"/>
<sequence>MSSFHRAERRKSVAERSPSVSYAPDTIPQLAGLEKPQEHNLHIGECDVLVMGTGLVESVVAAALSWQGVDVLHIDNKTCYGDSNSTLTIEQVKSWCQEVNSGRIQHFEDAQVYVTGDIYHPQSKFKSKDYGIDLTPKIMFAQSDLLSLLVKSRVYKYLEFQSLSNFHIFENDSFSTKFANASSKEEIFTDQSLSLLTKRYLMKFLKFVLEDNNDEDKRKTLADNAKVTIYDFLSQKFNLETSQINELIYSIGLCIKPTTKTPEAIARIRRFLVSFNVYGNFPVLVSKYGGPGEISQGFCRSAAVAGTTYKLNTALTDYDPQLKLAKFSDKSSIKINEKLIVAPTQIPKFLQSSYNEITESLKKVNISRLVVIVKKDCKEWMADQECSAMVVFPPESLNSQNKTSIQALIQNGGTGVCPPGQSIWYLTSFEQDSIKAKQDLQCAFEKMESSILRESSDLDDVLDENLSVNKSGTSLVVNSVKLGKSLQNFVPKETLEIICKFGFTQKTYVLNDLSNVINPTDENNVSLRKTKDCEDIIFTNMPSSEISYDGIVKECKTIYQAITGSDDDFFDVDFEDDDEFNPAGFHQQPTTSSSNLKTSDNDMAIASSDDEDNAHPFGADEMEL</sequence>
<protein>
    <submittedName>
        <fullName evidence="1">Rab proteins geranylgeranyltransferase component A</fullName>
    </submittedName>
</protein>
<keyword evidence="2" id="KW-1185">Reference proteome</keyword>
<organism evidence="1 2">
    <name type="scientific">[Candida] jaroonii</name>
    <dbReference type="NCBI Taxonomy" id="467808"/>
    <lineage>
        <taxon>Eukaryota</taxon>
        <taxon>Fungi</taxon>
        <taxon>Dikarya</taxon>
        <taxon>Ascomycota</taxon>
        <taxon>Saccharomycotina</taxon>
        <taxon>Pichiomycetes</taxon>
        <taxon>Debaryomycetaceae</taxon>
        <taxon>Yamadazyma</taxon>
    </lineage>
</organism>
<reference evidence="1" key="1">
    <citation type="submission" date="2022-06" db="EMBL/GenBank/DDBJ databases">
        <authorList>
            <person name="Legras J.-L."/>
            <person name="Devillers H."/>
            <person name="Grondin C."/>
        </authorList>
    </citation>
    <scope>NUCLEOTIDE SEQUENCE</scope>
    <source>
        <strain evidence="1">CLIB 1444</strain>
    </source>
</reference>
<gene>
    <name evidence="1" type="ORF">CLIB1444_02S01244</name>
</gene>
<name>A0ACA9Y3A3_9ASCO</name>